<evidence type="ECO:0000313" key="2">
    <source>
        <dbReference type="EMBL" id="BCX49106.1"/>
    </source>
</evidence>
<feature type="signal peptide" evidence="1">
    <location>
        <begin position="1"/>
        <end position="19"/>
    </location>
</feature>
<dbReference type="Gene3D" id="2.30.30.700">
    <property type="entry name" value="SLA1 homology domain 1"/>
    <property type="match status" value="1"/>
</dbReference>
<feature type="chain" id="PRO_5045744366" description="SLA1 homology domain-containing protein" evidence="1">
    <location>
        <begin position="20"/>
        <end position="250"/>
    </location>
</feature>
<evidence type="ECO:0008006" key="4">
    <source>
        <dbReference type="Google" id="ProtNLM"/>
    </source>
</evidence>
<organism evidence="2 3">
    <name type="scientific">Haloferula helveola</name>
    <dbReference type="NCBI Taxonomy" id="490095"/>
    <lineage>
        <taxon>Bacteria</taxon>
        <taxon>Pseudomonadati</taxon>
        <taxon>Verrucomicrobiota</taxon>
        <taxon>Verrucomicrobiia</taxon>
        <taxon>Verrucomicrobiales</taxon>
        <taxon>Verrucomicrobiaceae</taxon>
        <taxon>Haloferula</taxon>
    </lineage>
</organism>
<name>A0ABM7RBT8_9BACT</name>
<accession>A0ABM7RBT8</accession>
<dbReference type="EMBL" id="AP024702">
    <property type="protein sequence ID" value="BCX49106.1"/>
    <property type="molecule type" value="Genomic_DNA"/>
</dbReference>
<gene>
    <name evidence="2" type="ORF">HAHE_30140</name>
</gene>
<reference evidence="2 3" key="1">
    <citation type="submission" date="2021-06" db="EMBL/GenBank/DDBJ databases">
        <title>Complete genome of Haloferula helveola possessing various polysaccharide degrading enzymes.</title>
        <authorList>
            <person name="Takami H."/>
            <person name="Huang C."/>
            <person name="Hamasaki K."/>
        </authorList>
    </citation>
    <scope>NUCLEOTIDE SEQUENCE [LARGE SCALE GENOMIC DNA]</scope>
    <source>
        <strain evidence="2 3">CN-1</strain>
    </source>
</reference>
<sequence length="250" mass="27971">MLPFHVLLLLGLLALPSAAQNRTWRNADSSSSFVGEYLSHDGKRVTIRRQDGRVFTFEIDKLHEADRSWLKTQKPPEGAAADVEINPNAVFDTLCFGDNRKEVEQKLKDSTMVETALDETFFGRFGLNGTFRTKQQIGGLHCELYFDWTENGGLSEISLQTESLGADSYGGKLHENWQELSKVLTLLHGKPLQTADFPDRSELQNDLFLASHIWRLDGGGSALLGTSMQGGKYQVVVRFTTENIQPVRVP</sequence>
<protein>
    <recommendedName>
        <fullName evidence="4">SLA1 homology domain-containing protein</fullName>
    </recommendedName>
</protein>
<proteinExistence type="predicted"/>
<evidence type="ECO:0000256" key="1">
    <source>
        <dbReference type="SAM" id="SignalP"/>
    </source>
</evidence>
<evidence type="ECO:0000313" key="3">
    <source>
        <dbReference type="Proteomes" id="UP001374893"/>
    </source>
</evidence>
<keyword evidence="3" id="KW-1185">Reference proteome</keyword>
<dbReference type="RefSeq" id="WP_338685564.1">
    <property type="nucleotide sequence ID" value="NZ_AP024702.1"/>
</dbReference>
<dbReference type="Proteomes" id="UP001374893">
    <property type="component" value="Chromosome"/>
</dbReference>
<keyword evidence="1" id="KW-0732">Signal</keyword>